<dbReference type="PANTHER" id="PTHR13068">
    <property type="entry name" value="CGI-12 PROTEIN-RELATED"/>
    <property type="match status" value="1"/>
</dbReference>
<evidence type="ECO:0000256" key="1">
    <source>
        <dbReference type="ARBA" id="ARBA00007692"/>
    </source>
</evidence>
<name>A0A9R0I752_SPIOL</name>
<dbReference type="RefSeq" id="XP_021843871.1">
    <property type="nucleotide sequence ID" value="XM_021988179.1"/>
</dbReference>
<comment type="similarity">
    <text evidence="1">Belongs to the mTERF family.</text>
</comment>
<evidence type="ECO:0000256" key="2">
    <source>
        <dbReference type="ARBA" id="ARBA00022472"/>
    </source>
</evidence>
<keyword evidence="3" id="KW-0809">Transit peptide</keyword>
<dbReference type="GO" id="GO:0006353">
    <property type="term" value="P:DNA-templated transcription termination"/>
    <property type="evidence" value="ECO:0007669"/>
    <property type="project" value="UniProtKB-KW"/>
</dbReference>
<dbReference type="KEGG" id="soe:110783798"/>
<dbReference type="Gene3D" id="1.25.70.10">
    <property type="entry name" value="Transcription termination factor 3, mitochondrial"/>
    <property type="match status" value="1"/>
</dbReference>
<reference evidence="4" key="1">
    <citation type="journal article" date="2021" name="Nat. Commun.">
        <title>Genomic analyses provide insights into spinach domestication and the genetic basis of agronomic traits.</title>
        <authorList>
            <person name="Cai X."/>
            <person name="Sun X."/>
            <person name="Xu C."/>
            <person name="Sun H."/>
            <person name="Wang X."/>
            <person name="Ge C."/>
            <person name="Zhang Z."/>
            <person name="Wang Q."/>
            <person name="Fei Z."/>
            <person name="Jiao C."/>
            <person name="Wang Q."/>
        </authorList>
    </citation>
    <scope>NUCLEOTIDE SEQUENCE [LARGE SCALE GENOMIC DNA]</scope>
    <source>
        <strain evidence="4">cv. Varoflay</strain>
    </source>
</reference>
<protein>
    <submittedName>
        <fullName evidence="5 6">Transcription termination factor MTERF2, chloroplastic-like</fullName>
    </submittedName>
</protein>
<accession>A0A9R0I752</accession>
<keyword evidence="4" id="KW-1185">Reference proteome</keyword>
<dbReference type="OrthoDB" id="637682at2759"/>
<reference evidence="5 6" key="2">
    <citation type="submission" date="2025-04" db="UniProtKB">
        <authorList>
            <consortium name="RefSeq"/>
        </authorList>
    </citation>
    <scope>IDENTIFICATION</scope>
</reference>
<organism evidence="4 5">
    <name type="scientific">Spinacia oleracea</name>
    <name type="common">Spinach</name>
    <dbReference type="NCBI Taxonomy" id="3562"/>
    <lineage>
        <taxon>Eukaryota</taxon>
        <taxon>Viridiplantae</taxon>
        <taxon>Streptophyta</taxon>
        <taxon>Embryophyta</taxon>
        <taxon>Tracheophyta</taxon>
        <taxon>Spermatophyta</taxon>
        <taxon>Magnoliopsida</taxon>
        <taxon>eudicotyledons</taxon>
        <taxon>Gunneridae</taxon>
        <taxon>Pentapetalae</taxon>
        <taxon>Caryophyllales</taxon>
        <taxon>Chenopodiaceae</taxon>
        <taxon>Chenopodioideae</taxon>
        <taxon>Anserineae</taxon>
        <taxon>Spinacia</taxon>
    </lineage>
</organism>
<keyword evidence="2" id="KW-0804">Transcription</keyword>
<dbReference type="FunFam" id="1.25.70.10:FF:000001">
    <property type="entry name" value="Mitochondrial transcription termination factor-like"/>
    <property type="match status" value="1"/>
</dbReference>
<dbReference type="GO" id="GO:0009658">
    <property type="term" value="P:chloroplast organization"/>
    <property type="evidence" value="ECO:0000318"/>
    <property type="project" value="GO_Central"/>
</dbReference>
<keyword evidence="2" id="KW-0805">Transcription regulation</keyword>
<dbReference type="InterPro" id="IPR038538">
    <property type="entry name" value="MTERF_sf"/>
</dbReference>
<keyword evidence="2" id="KW-0806">Transcription termination</keyword>
<dbReference type="GeneID" id="110783798"/>
<gene>
    <name evidence="5 6" type="primary">LOC110783798</name>
</gene>
<dbReference type="SMART" id="SM00733">
    <property type="entry name" value="Mterf"/>
    <property type="match status" value="6"/>
</dbReference>
<dbReference type="Proteomes" id="UP000813463">
    <property type="component" value="Chromosome 4"/>
</dbReference>
<sequence length="393" mass="45445">MAANPPLRRVVNFLQKRFFNTTPSPKYPKQPSTILKPKIKTEISNSILPKSSFSIQYLTKSCGLSLDSAISASNKVSLEENNKKQFDSVVLFLKSYNFSDTHIGELVKKRPYVLLCKTSTNLEPKFQFLAESGIKGLNLPKLIVSSPTILFRGLNSQLKPAMTIIKRLLPRPDRIEIVVQRGPWVLTSDWKVMQHNLDYLIKQGVFESRIKELIVLHPRCLYQDTSRIRYVVKMITEMGVMPCDLKFIHALRVMLSLSKSSWERKVKFFESLGWTNDEVISTFTKSPACLSCSEEKLRNGIDYFVNTVKIDRQIIISYPKVLMYSVQKRVIPRFTIWKILEERKLIKGMQFIWVLNKSEKEFIEQYVTKYSSEIPHLLQMYLSGKDSISAVRS</sequence>
<dbReference type="RefSeq" id="XP_021843873.1">
    <property type="nucleotide sequence ID" value="XM_021988181.1"/>
</dbReference>
<proteinExistence type="inferred from homology"/>
<dbReference type="Pfam" id="PF02536">
    <property type="entry name" value="mTERF"/>
    <property type="match status" value="2"/>
</dbReference>
<evidence type="ECO:0000256" key="3">
    <source>
        <dbReference type="ARBA" id="ARBA00022946"/>
    </source>
</evidence>
<evidence type="ECO:0000313" key="5">
    <source>
        <dbReference type="RefSeq" id="XP_021843871.1"/>
    </source>
</evidence>
<dbReference type="GO" id="GO:0009507">
    <property type="term" value="C:chloroplast"/>
    <property type="evidence" value="ECO:0000318"/>
    <property type="project" value="GO_Central"/>
</dbReference>
<evidence type="ECO:0000313" key="4">
    <source>
        <dbReference type="Proteomes" id="UP000813463"/>
    </source>
</evidence>
<evidence type="ECO:0000313" key="6">
    <source>
        <dbReference type="RefSeq" id="XP_021843873.1"/>
    </source>
</evidence>
<dbReference type="InterPro" id="IPR003690">
    <property type="entry name" value="MTERF"/>
</dbReference>
<dbReference type="GO" id="GO:0003676">
    <property type="term" value="F:nucleic acid binding"/>
    <property type="evidence" value="ECO:0007669"/>
    <property type="project" value="InterPro"/>
</dbReference>
<dbReference type="AlphaFoldDB" id="A0A9R0I752"/>
<dbReference type="PANTHER" id="PTHR13068:SF31">
    <property type="entry name" value="TRANSCRIPTION TERMINATION FACTOR MTERF2, CHLOROPLASTIC-LIKE"/>
    <property type="match status" value="1"/>
</dbReference>